<dbReference type="SUPFAM" id="SSF51735">
    <property type="entry name" value="NAD(P)-binding Rossmann-fold domains"/>
    <property type="match status" value="1"/>
</dbReference>
<dbReference type="InterPro" id="IPR029753">
    <property type="entry name" value="D-isomer_DH_CS"/>
</dbReference>
<dbReference type="CDD" id="cd12162">
    <property type="entry name" value="2-Hacid_dh_4"/>
    <property type="match status" value="1"/>
</dbReference>
<protein>
    <submittedName>
        <fullName evidence="7">Glycerate dehydrogenase</fullName>
    </submittedName>
</protein>
<dbReference type="SUPFAM" id="SSF52283">
    <property type="entry name" value="Formate/glycerate dehydrogenase catalytic domain-like"/>
    <property type="match status" value="1"/>
</dbReference>
<dbReference type="GO" id="GO:0016616">
    <property type="term" value="F:oxidoreductase activity, acting on the CH-OH group of donors, NAD or NADP as acceptor"/>
    <property type="evidence" value="ECO:0007669"/>
    <property type="project" value="InterPro"/>
</dbReference>
<feature type="domain" description="D-isomer specific 2-hydroxyacid dehydrogenase NAD-binding" evidence="6">
    <location>
        <begin position="108"/>
        <end position="286"/>
    </location>
</feature>
<dbReference type="Pfam" id="PF02826">
    <property type="entry name" value="2-Hacid_dh_C"/>
    <property type="match status" value="1"/>
</dbReference>
<feature type="domain" description="D-isomer specific 2-hydroxyacid dehydrogenase catalytic" evidence="5">
    <location>
        <begin position="20"/>
        <end position="317"/>
    </location>
</feature>
<evidence type="ECO:0000256" key="3">
    <source>
        <dbReference type="ARBA" id="ARBA00023027"/>
    </source>
</evidence>
<dbReference type="InterPro" id="IPR006139">
    <property type="entry name" value="D-isomer_2_OHA_DH_cat_dom"/>
</dbReference>
<keyword evidence="2 4" id="KW-0560">Oxidoreductase</keyword>
<dbReference type="GO" id="GO:0051287">
    <property type="term" value="F:NAD binding"/>
    <property type="evidence" value="ECO:0007669"/>
    <property type="project" value="InterPro"/>
</dbReference>
<dbReference type="PROSITE" id="PS00670">
    <property type="entry name" value="D_2_HYDROXYACID_DH_2"/>
    <property type="match status" value="1"/>
</dbReference>
<comment type="similarity">
    <text evidence="1 4">Belongs to the D-isomer specific 2-hydroxyacid dehydrogenase family.</text>
</comment>
<evidence type="ECO:0000256" key="1">
    <source>
        <dbReference type="ARBA" id="ARBA00005854"/>
    </source>
</evidence>
<dbReference type="OrthoDB" id="9805416at2"/>
<dbReference type="Proteomes" id="UP000243807">
    <property type="component" value="Chromosome"/>
</dbReference>
<keyword evidence="8" id="KW-1185">Reference proteome</keyword>
<dbReference type="InterPro" id="IPR036291">
    <property type="entry name" value="NAD(P)-bd_dom_sf"/>
</dbReference>
<dbReference type="AlphaFoldDB" id="A0A1P8UI03"/>
<evidence type="ECO:0000313" key="8">
    <source>
        <dbReference type="Proteomes" id="UP000243807"/>
    </source>
</evidence>
<proteinExistence type="inferred from homology"/>
<evidence type="ECO:0000256" key="4">
    <source>
        <dbReference type="RuleBase" id="RU003719"/>
    </source>
</evidence>
<sequence>MHAVFLDLDTVDRGDLDLASLRAQIPDAVFHPYTDDADALARIGHAEIVLLNKVRIDAAVFDHAPSLRCICMAATGTDNVDLAAAEAHGVAVYNVRDYGSQSVGEHVFALLLGLVRKLPDYHHAVQAGHWSESRLPFLLDFPIGELYGKRLAIVGHGVLGTTVARMADCFGMEVIVAERRGVAPRAGRVSFEAALEAADVLSLHCPLTPQTRNLIGTAELDLLGPDGLLINTARGGLVDAQALADALRSGRLGGAGLDVLDAEPPPANNPLLAGDIPNLIITPHVAWASRRARQTVIEQMAAALKAFLHGAEHPNRVV</sequence>
<evidence type="ECO:0000313" key="7">
    <source>
        <dbReference type="EMBL" id="APZ43462.1"/>
    </source>
</evidence>
<dbReference type="InterPro" id="IPR006140">
    <property type="entry name" value="D-isomer_DH_NAD-bd"/>
</dbReference>
<dbReference type="InterPro" id="IPR050418">
    <property type="entry name" value="D-iso_2-hydroxyacid_DH_PdxB"/>
</dbReference>
<dbReference type="EMBL" id="CP019434">
    <property type="protein sequence ID" value="APZ43462.1"/>
    <property type="molecule type" value="Genomic_DNA"/>
</dbReference>
<dbReference type="KEGG" id="afy:BW247_10490"/>
<evidence type="ECO:0000256" key="2">
    <source>
        <dbReference type="ARBA" id="ARBA00023002"/>
    </source>
</evidence>
<evidence type="ECO:0000259" key="6">
    <source>
        <dbReference type="Pfam" id="PF02826"/>
    </source>
</evidence>
<organism evidence="7 8">
    <name type="scientific">Acidihalobacter ferrooxydans</name>
    <dbReference type="NCBI Taxonomy" id="1765967"/>
    <lineage>
        <taxon>Bacteria</taxon>
        <taxon>Pseudomonadati</taxon>
        <taxon>Pseudomonadota</taxon>
        <taxon>Gammaproteobacteria</taxon>
        <taxon>Chromatiales</taxon>
        <taxon>Ectothiorhodospiraceae</taxon>
        <taxon>Acidihalobacter</taxon>
    </lineage>
</organism>
<accession>A0A1P8UI03</accession>
<evidence type="ECO:0000259" key="5">
    <source>
        <dbReference type="Pfam" id="PF00389"/>
    </source>
</evidence>
<dbReference type="RefSeq" id="WP_076837102.1">
    <property type="nucleotide sequence ID" value="NZ_CP019434.1"/>
</dbReference>
<dbReference type="STRING" id="1765967.BW247_10490"/>
<reference evidence="7 8" key="1">
    <citation type="submission" date="2017-01" db="EMBL/GenBank/DDBJ databases">
        <title>Draft sequence of Acidihalobacter ferrooxidans strain DSM 14175 (strain V8).</title>
        <authorList>
            <person name="Khaleque H.N."/>
            <person name="Ramsay J.P."/>
            <person name="Murphy R.J.T."/>
            <person name="Kaksonen A.H."/>
            <person name="Boxall N.J."/>
            <person name="Watkin E.L.J."/>
        </authorList>
    </citation>
    <scope>NUCLEOTIDE SEQUENCE [LARGE SCALE GENOMIC DNA]</scope>
    <source>
        <strain evidence="7 8">V8</strain>
    </source>
</reference>
<dbReference type="PANTHER" id="PTHR43761">
    <property type="entry name" value="D-ISOMER SPECIFIC 2-HYDROXYACID DEHYDROGENASE FAMILY PROTEIN (AFU_ORTHOLOGUE AFUA_1G13630)"/>
    <property type="match status" value="1"/>
</dbReference>
<gene>
    <name evidence="7" type="ORF">BW247_10490</name>
</gene>
<dbReference type="PANTHER" id="PTHR43761:SF1">
    <property type="entry name" value="D-ISOMER SPECIFIC 2-HYDROXYACID DEHYDROGENASE CATALYTIC DOMAIN-CONTAINING PROTEIN-RELATED"/>
    <property type="match status" value="1"/>
</dbReference>
<keyword evidence="3" id="KW-0520">NAD</keyword>
<name>A0A1P8UI03_9GAMM</name>
<dbReference type="Pfam" id="PF00389">
    <property type="entry name" value="2-Hacid_dh"/>
    <property type="match status" value="1"/>
</dbReference>
<dbReference type="Gene3D" id="3.40.50.720">
    <property type="entry name" value="NAD(P)-binding Rossmann-like Domain"/>
    <property type="match status" value="2"/>
</dbReference>